<dbReference type="Pfam" id="PF00860">
    <property type="entry name" value="Xan_ur_permease"/>
    <property type="match status" value="1"/>
</dbReference>
<keyword evidence="5 8" id="KW-0812">Transmembrane</keyword>
<feature type="transmembrane region" description="Helical" evidence="8">
    <location>
        <begin position="180"/>
        <end position="200"/>
    </location>
</feature>
<evidence type="ECO:0000256" key="1">
    <source>
        <dbReference type="ARBA" id="ARBA00004651"/>
    </source>
</evidence>
<dbReference type="OrthoDB" id="9805749at2"/>
<dbReference type="InterPro" id="IPR006043">
    <property type="entry name" value="NCS2"/>
</dbReference>
<name>A0A2V3A1L6_9BACI</name>
<feature type="transmembrane region" description="Helical" evidence="8">
    <location>
        <begin position="308"/>
        <end position="326"/>
    </location>
</feature>
<dbReference type="GO" id="GO:0005886">
    <property type="term" value="C:plasma membrane"/>
    <property type="evidence" value="ECO:0007669"/>
    <property type="project" value="UniProtKB-SubCell"/>
</dbReference>
<evidence type="ECO:0000256" key="2">
    <source>
        <dbReference type="ARBA" id="ARBA00008821"/>
    </source>
</evidence>
<dbReference type="EMBL" id="QGTW01000003">
    <property type="protein sequence ID" value="PWW30285.1"/>
    <property type="molecule type" value="Genomic_DNA"/>
</dbReference>
<feature type="transmembrane region" description="Helical" evidence="8">
    <location>
        <begin position="40"/>
        <end position="58"/>
    </location>
</feature>
<feature type="transmembrane region" description="Helical" evidence="8">
    <location>
        <begin position="12"/>
        <end position="34"/>
    </location>
</feature>
<evidence type="ECO:0000313" key="9">
    <source>
        <dbReference type="EMBL" id="PWW30285.1"/>
    </source>
</evidence>
<dbReference type="AlphaFoldDB" id="A0A2V3A1L6"/>
<feature type="transmembrane region" description="Helical" evidence="8">
    <location>
        <begin position="65"/>
        <end position="85"/>
    </location>
</feature>
<comment type="subcellular location">
    <subcellularLocation>
        <location evidence="1">Cell membrane</location>
        <topology evidence="1">Multi-pass membrane protein</topology>
    </subcellularLocation>
</comment>
<dbReference type="NCBIfam" id="TIGR03173">
    <property type="entry name" value="pbuX"/>
    <property type="match status" value="1"/>
</dbReference>
<evidence type="ECO:0000256" key="6">
    <source>
        <dbReference type="ARBA" id="ARBA00022989"/>
    </source>
</evidence>
<dbReference type="Proteomes" id="UP000247150">
    <property type="component" value="Unassembled WGS sequence"/>
</dbReference>
<sequence>MNQNPIKIASLGIQHVLAMYAGAVIVPLIVGGALGLTGEQLTYLVSIDIFMCGIATLLQVWRNKFFGIGLPVVLGCTFTAVGPMIAIGGQYGISAIYGSILISGIFVVAISKYFGKLVRFFPPVVTGSVVTIIGITLIPVAMNNMAGGQGSPDFGSLPNIALAFGTLLFIIMLFRFFKGFIRAIAILLGLAAGTIVAYFMGMVNFSEVGKASWFHMPAPFYFGLPTFEVTAILTMILVAMVSLVESTGVYFALGDICDEKLEEKDLSNGYRAEGLAIIFGAVFNAFPYTTYSQNVGLLQLSGVKTKNVIYTAGAFLVLLGLVPKIGALTTIIPTPVLGGAMVAMFGMVVAYGIKMLSKVEFSSQENLLIIACSVGMGLGVTAVPELFAQMPSNIRILTDNGIVAGSMTAIILNLVFNVFKGNKQVQPASFTEQKVS</sequence>
<dbReference type="PANTHER" id="PTHR42810">
    <property type="entry name" value="PURINE PERMEASE C1399.01C-RELATED"/>
    <property type="match status" value="1"/>
</dbReference>
<dbReference type="NCBIfam" id="NF037981">
    <property type="entry name" value="NCS2_1"/>
    <property type="match status" value="1"/>
</dbReference>
<keyword evidence="6 8" id="KW-1133">Transmembrane helix</keyword>
<feature type="transmembrane region" description="Helical" evidence="8">
    <location>
        <begin position="220"/>
        <end position="244"/>
    </location>
</feature>
<organism evidence="9 10">
    <name type="scientific">Cytobacillus oceanisediminis</name>
    <dbReference type="NCBI Taxonomy" id="665099"/>
    <lineage>
        <taxon>Bacteria</taxon>
        <taxon>Bacillati</taxon>
        <taxon>Bacillota</taxon>
        <taxon>Bacilli</taxon>
        <taxon>Bacillales</taxon>
        <taxon>Bacillaceae</taxon>
        <taxon>Cytobacillus</taxon>
    </lineage>
</organism>
<dbReference type="PROSITE" id="PS01116">
    <property type="entry name" value="XANTH_URACIL_PERMASE"/>
    <property type="match status" value="1"/>
</dbReference>
<proteinExistence type="inferred from homology"/>
<evidence type="ECO:0000256" key="7">
    <source>
        <dbReference type="ARBA" id="ARBA00023136"/>
    </source>
</evidence>
<feature type="transmembrane region" description="Helical" evidence="8">
    <location>
        <begin position="91"/>
        <end position="110"/>
    </location>
</feature>
<keyword evidence="7 8" id="KW-0472">Membrane</keyword>
<feature type="transmembrane region" description="Helical" evidence="8">
    <location>
        <begin position="332"/>
        <end position="353"/>
    </location>
</feature>
<feature type="transmembrane region" description="Helical" evidence="8">
    <location>
        <begin position="402"/>
        <end position="419"/>
    </location>
</feature>
<accession>A0A2V3A1L6</accession>
<dbReference type="GO" id="GO:0042907">
    <property type="term" value="F:xanthine transmembrane transporter activity"/>
    <property type="evidence" value="ECO:0007669"/>
    <property type="project" value="TreeGrafter"/>
</dbReference>
<feature type="transmembrane region" description="Helical" evidence="8">
    <location>
        <begin position="154"/>
        <end position="173"/>
    </location>
</feature>
<evidence type="ECO:0000256" key="4">
    <source>
        <dbReference type="ARBA" id="ARBA00022475"/>
    </source>
</evidence>
<dbReference type="InterPro" id="IPR006042">
    <property type="entry name" value="Xan_ur_permease"/>
</dbReference>
<evidence type="ECO:0000313" key="10">
    <source>
        <dbReference type="Proteomes" id="UP000247150"/>
    </source>
</evidence>
<protein>
    <submittedName>
        <fullName evidence="9">Xanthine permease</fullName>
    </submittedName>
</protein>
<keyword evidence="3" id="KW-0813">Transport</keyword>
<dbReference type="RefSeq" id="WP_110064162.1">
    <property type="nucleotide sequence ID" value="NZ_QGTW01000003.1"/>
</dbReference>
<comment type="caution">
    <text evidence="9">The sequence shown here is derived from an EMBL/GenBank/DDBJ whole genome shotgun (WGS) entry which is preliminary data.</text>
</comment>
<gene>
    <name evidence="9" type="ORF">DFO73_103167</name>
</gene>
<dbReference type="PANTHER" id="PTHR42810:SF4">
    <property type="entry name" value="URIC ACID TRANSPORTER UACT"/>
    <property type="match status" value="1"/>
</dbReference>
<evidence type="ECO:0000256" key="8">
    <source>
        <dbReference type="SAM" id="Phobius"/>
    </source>
</evidence>
<feature type="transmembrane region" description="Helical" evidence="8">
    <location>
        <begin position="365"/>
        <end position="382"/>
    </location>
</feature>
<feature type="transmembrane region" description="Helical" evidence="8">
    <location>
        <begin position="117"/>
        <end position="142"/>
    </location>
</feature>
<reference evidence="9 10" key="1">
    <citation type="submission" date="2018-05" db="EMBL/GenBank/DDBJ databases">
        <title>Freshwater and sediment microbial communities from various areas in North America, analyzing microbe dynamics in response to fracking.</title>
        <authorList>
            <person name="Lamendella R."/>
        </authorList>
    </citation>
    <scope>NUCLEOTIDE SEQUENCE [LARGE SCALE GENOMIC DNA]</scope>
    <source>
        <strain evidence="9 10">15_TX</strain>
    </source>
</reference>
<dbReference type="InterPro" id="IPR017588">
    <property type="entry name" value="UacT-like"/>
</dbReference>
<comment type="similarity">
    <text evidence="2">Belongs to the nucleobase:cation symporter-2 (NCS2) (TC 2.A.40) family.</text>
</comment>
<evidence type="ECO:0000256" key="3">
    <source>
        <dbReference type="ARBA" id="ARBA00022448"/>
    </source>
</evidence>
<keyword evidence="4" id="KW-1003">Cell membrane</keyword>
<evidence type="ECO:0000256" key="5">
    <source>
        <dbReference type="ARBA" id="ARBA00022692"/>
    </source>
</evidence>
<dbReference type="NCBIfam" id="TIGR00801">
    <property type="entry name" value="ncs2"/>
    <property type="match status" value="1"/>
</dbReference>